<sequence length="107" mass="10803">MTTNSAGSLKLPALAALVVGSMIGGGIFSLLQNIAHSAGAGATLIGWSISAVGMFRHRGRQGVFLARDASRRRGLGFLITPADGGVGAVAGGAAVSLWGLWSRKLTL</sequence>
<proteinExistence type="predicted"/>
<comment type="caution">
    <text evidence="2">The sequence shown here is derived from an EMBL/GenBank/DDBJ whole genome shotgun (WGS) entry which is preliminary data.</text>
</comment>
<dbReference type="EMBL" id="JAUEDK010000003">
    <property type="protein sequence ID" value="MDN0073694.1"/>
    <property type="molecule type" value="Genomic_DNA"/>
</dbReference>
<feature type="transmembrane region" description="Helical" evidence="1">
    <location>
        <begin position="37"/>
        <end position="55"/>
    </location>
</feature>
<feature type="transmembrane region" description="Helical" evidence="1">
    <location>
        <begin position="12"/>
        <end position="31"/>
    </location>
</feature>
<dbReference type="Proteomes" id="UP001168540">
    <property type="component" value="Unassembled WGS sequence"/>
</dbReference>
<evidence type="ECO:0000313" key="3">
    <source>
        <dbReference type="Proteomes" id="UP001168540"/>
    </source>
</evidence>
<evidence type="ECO:0000256" key="1">
    <source>
        <dbReference type="SAM" id="Phobius"/>
    </source>
</evidence>
<protein>
    <recommendedName>
        <fullName evidence="4">Amino acid permease/ SLC12A domain-containing protein</fullName>
    </recommendedName>
</protein>
<keyword evidence="1" id="KW-0472">Membrane</keyword>
<gene>
    <name evidence="2" type="ORF">QU481_02145</name>
</gene>
<organism evidence="2 3">
    <name type="scientific">Crenobacter oryzisoli</name>
    <dbReference type="NCBI Taxonomy" id="3056844"/>
    <lineage>
        <taxon>Bacteria</taxon>
        <taxon>Pseudomonadati</taxon>
        <taxon>Pseudomonadota</taxon>
        <taxon>Betaproteobacteria</taxon>
        <taxon>Neisseriales</taxon>
        <taxon>Neisseriaceae</taxon>
        <taxon>Crenobacter</taxon>
    </lineage>
</organism>
<accession>A0ABT7XIT1</accession>
<dbReference type="RefSeq" id="WP_289828225.1">
    <property type="nucleotide sequence ID" value="NZ_JAUEDK010000003.1"/>
</dbReference>
<feature type="transmembrane region" description="Helical" evidence="1">
    <location>
        <begin position="75"/>
        <end position="101"/>
    </location>
</feature>
<keyword evidence="1" id="KW-0812">Transmembrane</keyword>
<evidence type="ECO:0000313" key="2">
    <source>
        <dbReference type="EMBL" id="MDN0073694.1"/>
    </source>
</evidence>
<dbReference type="Gene3D" id="1.20.1740.10">
    <property type="entry name" value="Amino acid/polyamine transporter I"/>
    <property type="match status" value="1"/>
</dbReference>
<keyword evidence="3" id="KW-1185">Reference proteome</keyword>
<reference evidence="2" key="1">
    <citation type="submission" date="2023-06" db="EMBL/GenBank/DDBJ databases">
        <authorList>
            <person name="Zhang S."/>
        </authorList>
    </citation>
    <scope>NUCLEOTIDE SEQUENCE</scope>
    <source>
        <strain evidence="2">SG2303</strain>
    </source>
</reference>
<evidence type="ECO:0008006" key="4">
    <source>
        <dbReference type="Google" id="ProtNLM"/>
    </source>
</evidence>
<keyword evidence="1" id="KW-1133">Transmembrane helix</keyword>
<name>A0ABT7XIT1_9NEIS</name>